<name>E7C3M0_9BACT</name>
<evidence type="ECO:0000256" key="2">
    <source>
        <dbReference type="ARBA" id="ARBA00023125"/>
    </source>
</evidence>
<evidence type="ECO:0000256" key="1">
    <source>
        <dbReference type="ARBA" id="ARBA00023015"/>
    </source>
</evidence>
<dbReference type="PANTHER" id="PTHR38465">
    <property type="entry name" value="HTH-TYPE TRANSCRIPTIONAL REGULATOR MJ1563-RELATED"/>
    <property type="match status" value="1"/>
</dbReference>
<keyword evidence="3" id="KW-0804">Transcription</keyword>
<dbReference type="GO" id="GO:0003677">
    <property type="term" value="F:DNA binding"/>
    <property type="evidence" value="ECO:0007669"/>
    <property type="project" value="UniProtKB-KW"/>
</dbReference>
<dbReference type="AlphaFoldDB" id="E7C3M0"/>
<accession>E7C3M0</accession>
<dbReference type="EMBL" id="GU567973">
    <property type="protein sequence ID" value="ADI22044.1"/>
    <property type="molecule type" value="Genomic_DNA"/>
</dbReference>
<keyword evidence="1" id="KW-0805">Transcription regulation</keyword>
<sequence>MPLKQAESEAKADPQHQRLEKRVLRVCDSAGAFIEWWGFRAIHGRVWTLLALKGTPMTQSTVANTLGVSRALVSNAVSELSEFGLVRPVEDHRNSPYEATIDVWPTISDILRTREWMLMESARVALESAIEEAETQVESGHDLTFDLDRMKMLLTMTETAQAFLRTIVGMRIPKPLEGLAGWAGKAAALVRSFRPVA</sequence>
<evidence type="ECO:0000256" key="3">
    <source>
        <dbReference type="ARBA" id="ARBA00023163"/>
    </source>
</evidence>
<organism evidence="4">
    <name type="scientific">uncultured myxobacterium HF0200_05J13</name>
    <dbReference type="NCBI Taxonomy" id="723557"/>
    <lineage>
        <taxon>Bacteria</taxon>
        <taxon>Pseudomonadati</taxon>
        <taxon>Myxococcota</taxon>
        <taxon>Myxococcia</taxon>
        <taxon>Myxococcales</taxon>
        <taxon>environmental samples</taxon>
    </lineage>
</organism>
<dbReference type="PANTHER" id="PTHR38465:SF1">
    <property type="entry name" value="HTH-TYPE TRANSCRIPTIONAL REGULATOR MJ1563-RELATED"/>
    <property type="match status" value="1"/>
</dbReference>
<protein>
    <recommendedName>
        <fullName evidence="5">HTH marR-type domain-containing protein</fullName>
    </recommendedName>
</protein>
<dbReference type="SUPFAM" id="SSF46785">
    <property type="entry name" value="Winged helix' DNA-binding domain"/>
    <property type="match status" value="1"/>
</dbReference>
<dbReference type="Gene3D" id="1.10.10.10">
    <property type="entry name" value="Winged helix-like DNA-binding domain superfamily/Winged helix DNA-binding domain"/>
    <property type="match status" value="1"/>
</dbReference>
<proteinExistence type="predicted"/>
<dbReference type="InterPro" id="IPR036388">
    <property type="entry name" value="WH-like_DNA-bd_sf"/>
</dbReference>
<keyword evidence="2" id="KW-0238">DNA-binding</keyword>
<dbReference type="InterPro" id="IPR052362">
    <property type="entry name" value="HTH-GbsR_regulator"/>
</dbReference>
<dbReference type="InterPro" id="IPR036390">
    <property type="entry name" value="WH_DNA-bd_sf"/>
</dbReference>
<evidence type="ECO:0008006" key="5">
    <source>
        <dbReference type="Google" id="ProtNLM"/>
    </source>
</evidence>
<evidence type="ECO:0000313" key="4">
    <source>
        <dbReference type="EMBL" id="ADI22044.1"/>
    </source>
</evidence>
<reference evidence="4" key="1">
    <citation type="submission" date="2010-01" db="EMBL/GenBank/DDBJ databases">
        <title>Genome fragments of uncultured bacteria from the North Pacific subtropical Gyre.</title>
        <authorList>
            <person name="Pham V.D."/>
            <person name="Delong E.F."/>
        </authorList>
    </citation>
    <scope>NUCLEOTIDE SEQUENCE</scope>
</reference>